<dbReference type="EMBL" id="MT142376">
    <property type="protein sequence ID" value="QJA79328.1"/>
    <property type="molecule type" value="Genomic_DNA"/>
</dbReference>
<evidence type="ECO:0000313" key="1">
    <source>
        <dbReference type="EMBL" id="QJA56031.1"/>
    </source>
</evidence>
<proteinExistence type="predicted"/>
<sequence>MEKKLLNSTIKFSLACLGKLEEKESNGWGGWDWEACKTSFEKRIKHDAKSKLTQKSLVNIANYCMFLWNLIENKREVT</sequence>
<reference evidence="1" key="1">
    <citation type="submission" date="2020-03" db="EMBL/GenBank/DDBJ databases">
        <title>The deep terrestrial virosphere.</title>
        <authorList>
            <person name="Holmfeldt K."/>
            <person name="Nilsson E."/>
            <person name="Simone D."/>
            <person name="Lopez-Fernandez M."/>
            <person name="Wu X."/>
            <person name="de Brujin I."/>
            <person name="Lundin D."/>
            <person name="Andersson A."/>
            <person name="Bertilsson S."/>
            <person name="Dopson M."/>
        </authorList>
    </citation>
    <scope>NUCLEOTIDE SEQUENCE</scope>
    <source>
        <strain evidence="2">MM415A00919</strain>
        <strain evidence="1">MM415B01941</strain>
    </source>
</reference>
<gene>
    <name evidence="2" type="ORF">MM415A00919_0025</name>
    <name evidence="1" type="ORF">MM415B01941_0022</name>
</gene>
<name>A0A6M3IF50_9ZZZZ</name>
<evidence type="ECO:0000313" key="2">
    <source>
        <dbReference type="EMBL" id="QJA79328.1"/>
    </source>
</evidence>
<protein>
    <submittedName>
        <fullName evidence="1">Uncharacterized protein</fullName>
    </submittedName>
</protein>
<accession>A0A6M3IF50</accession>
<organism evidence="1">
    <name type="scientific">viral metagenome</name>
    <dbReference type="NCBI Taxonomy" id="1070528"/>
    <lineage>
        <taxon>unclassified sequences</taxon>
        <taxon>metagenomes</taxon>
        <taxon>organismal metagenomes</taxon>
    </lineage>
</organism>
<dbReference type="AlphaFoldDB" id="A0A6M3IF50"/>
<dbReference type="EMBL" id="MT141195">
    <property type="protein sequence ID" value="QJA56031.1"/>
    <property type="molecule type" value="Genomic_DNA"/>
</dbReference>